<evidence type="ECO:0000313" key="2">
    <source>
        <dbReference type="EMBL" id="KZN45820.1"/>
    </source>
</evidence>
<accession>A0A167AUI2</accession>
<evidence type="ECO:0000313" key="3">
    <source>
        <dbReference type="Proteomes" id="UP000076503"/>
    </source>
</evidence>
<keyword evidence="1" id="KW-0732">Signal</keyword>
<dbReference type="AlphaFoldDB" id="A0A167AUI2"/>
<evidence type="ECO:0000256" key="1">
    <source>
        <dbReference type="SAM" id="SignalP"/>
    </source>
</evidence>
<reference evidence="2 3" key="1">
    <citation type="submission" date="2013-07" db="EMBL/GenBank/DDBJ databases">
        <title>Comparative Genomic and Metabolomic Analysis of Twelve Strains of Pseudoalteromonas luteoviolacea.</title>
        <authorList>
            <person name="Vynne N.G."/>
            <person name="Mansson M."/>
            <person name="Gram L."/>
        </authorList>
    </citation>
    <scope>NUCLEOTIDE SEQUENCE [LARGE SCALE GENOMIC DNA]</scope>
    <source>
        <strain evidence="2 3">H33</strain>
    </source>
</reference>
<organism evidence="2 3">
    <name type="scientific">Pseudoalteromonas luteoviolacea H33</name>
    <dbReference type="NCBI Taxonomy" id="1365251"/>
    <lineage>
        <taxon>Bacteria</taxon>
        <taxon>Pseudomonadati</taxon>
        <taxon>Pseudomonadota</taxon>
        <taxon>Gammaproteobacteria</taxon>
        <taxon>Alteromonadales</taxon>
        <taxon>Pseudoalteromonadaceae</taxon>
        <taxon>Pseudoalteromonas</taxon>
    </lineage>
</organism>
<protein>
    <submittedName>
        <fullName evidence="2">Uncharacterized protein</fullName>
    </submittedName>
</protein>
<dbReference type="EMBL" id="AUXZ01000125">
    <property type="protein sequence ID" value="KZN45820.1"/>
    <property type="molecule type" value="Genomic_DNA"/>
</dbReference>
<name>A0A167AUI2_9GAMM</name>
<feature type="signal peptide" evidence="1">
    <location>
        <begin position="1"/>
        <end position="24"/>
    </location>
</feature>
<gene>
    <name evidence="2" type="ORF">N476_24970</name>
</gene>
<dbReference type="Proteomes" id="UP000076503">
    <property type="component" value="Unassembled WGS sequence"/>
</dbReference>
<dbReference type="OrthoDB" id="9908509at2"/>
<comment type="caution">
    <text evidence="2">The sequence shown here is derived from an EMBL/GenBank/DDBJ whole genome shotgun (WGS) entry which is preliminary data.</text>
</comment>
<dbReference type="PATRIC" id="fig|1365251.3.peg.4677"/>
<feature type="chain" id="PRO_5007883869" evidence="1">
    <location>
        <begin position="25"/>
        <end position="76"/>
    </location>
</feature>
<proteinExistence type="predicted"/>
<sequence>MKKTVLSKVTLTSLAVLFSANVFAGTSTWIGYARGVDDAADRARAAHPNSWVHSCKNVSVSAPWLYTCTVVSRNYN</sequence>
<dbReference type="RefSeq" id="WP_063363833.1">
    <property type="nucleotide sequence ID" value="NZ_AUXZ01000125.1"/>
</dbReference>